<keyword evidence="2" id="KW-1185">Reference proteome</keyword>
<dbReference type="AlphaFoldDB" id="H6RJU6"/>
<dbReference type="eggNOG" id="COG1487">
    <property type="taxonomic scope" value="Bacteria"/>
</dbReference>
<organism evidence="1 2">
    <name type="scientific">Blastococcus saxobsidens (strain DD2)</name>
    <dbReference type="NCBI Taxonomy" id="1146883"/>
    <lineage>
        <taxon>Bacteria</taxon>
        <taxon>Bacillati</taxon>
        <taxon>Actinomycetota</taxon>
        <taxon>Actinomycetes</taxon>
        <taxon>Geodermatophilales</taxon>
        <taxon>Geodermatophilaceae</taxon>
        <taxon>Blastococcus</taxon>
    </lineage>
</organism>
<dbReference type="EMBL" id="FO117623">
    <property type="protein sequence ID" value="CCG03599.1"/>
    <property type="molecule type" value="Genomic_DNA"/>
</dbReference>
<proteinExistence type="predicted"/>
<name>H6RJU6_BLASD</name>
<dbReference type="Proteomes" id="UP000007517">
    <property type="component" value="Chromosome"/>
</dbReference>
<protein>
    <submittedName>
        <fullName evidence="1">PIN domain-containing protein</fullName>
    </submittedName>
</protein>
<gene>
    <name evidence="1" type="ordered locus">BLASA_2725</name>
</gene>
<reference evidence="2" key="2">
    <citation type="submission" date="2012-02" db="EMBL/GenBank/DDBJ databases">
        <title>Complete genome sequence of Blastococcus saxobsidens strain DD2.</title>
        <authorList>
            <person name="Genoscope."/>
        </authorList>
    </citation>
    <scope>NUCLEOTIDE SEQUENCE [LARGE SCALE GENOMIC DNA]</scope>
    <source>
        <strain evidence="2">DD2</strain>
    </source>
</reference>
<reference evidence="1 2" key="1">
    <citation type="journal article" date="2012" name="J. Bacteriol.">
        <title>Genome Sequence of Blastococcus saxobsidens DD2, a Stone-Inhabiting Bacterium.</title>
        <authorList>
            <person name="Chouaia B."/>
            <person name="Crotti E."/>
            <person name="Brusetti L."/>
            <person name="Daffonchio D."/>
            <person name="Essoussi I."/>
            <person name="Nouioui I."/>
            <person name="Sbissi I."/>
            <person name="Ghodhbane-Gtari F."/>
            <person name="Gtari M."/>
            <person name="Vacherie B."/>
            <person name="Barbe V."/>
            <person name="Medigue C."/>
            <person name="Gury J."/>
            <person name="Pujic P."/>
            <person name="Normand P."/>
        </authorList>
    </citation>
    <scope>NUCLEOTIDE SEQUENCE [LARGE SCALE GENOMIC DNA]</scope>
    <source>
        <strain evidence="1 2">DD2</strain>
    </source>
</reference>
<sequence>MSSCRRKTVTGSVHAQRRLAGTGRYRAVGIAVLLTAVLATEHETTVLYSDSDSEITAEVPDLRVPVGPATRTV</sequence>
<dbReference type="Gene3D" id="3.40.50.1010">
    <property type="entry name" value="5'-nuclease"/>
    <property type="match status" value="1"/>
</dbReference>
<accession>H6RJU6</accession>
<dbReference type="KEGG" id="bsd:BLASA_2725"/>
<evidence type="ECO:0000313" key="1">
    <source>
        <dbReference type="EMBL" id="CCG03599.1"/>
    </source>
</evidence>
<evidence type="ECO:0000313" key="2">
    <source>
        <dbReference type="Proteomes" id="UP000007517"/>
    </source>
</evidence>
<dbReference type="HOGENOM" id="CLU_2697241_0_0_11"/>